<accession>A0A261Y4W6</accession>
<dbReference type="Proteomes" id="UP000242875">
    <property type="component" value="Unassembled WGS sequence"/>
</dbReference>
<reference evidence="1 2" key="1">
    <citation type="journal article" date="2017" name="Mycologia">
        <title>Bifiguratus adelaidae, gen. et sp. nov., a new member of Mucoromycotina in endophytic and soil-dwelling habitats.</title>
        <authorList>
            <person name="Torres-Cruz T.J."/>
            <person name="Billingsley Tobias T.L."/>
            <person name="Almatruk M."/>
            <person name="Hesse C."/>
            <person name="Kuske C.R."/>
            <person name="Desiro A."/>
            <person name="Benucci G.M."/>
            <person name="Bonito G."/>
            <person name="Stajich J.E."/>
            <person name="Dunlap C."/>
            <person name="Arnold A.E."/>
            <person name="Porras-Alfaro A."/>
        </authorList>
    </citation>
    <scope>NUCLEOTIDE SEQUENCE [LARGE SCALE GENOMIC DNA]</scope>
    <source>
        <strain evidence="1 2">AZ0501</strain>
    </source>
</reference>
<protein>
    <submittedName>
        <fullName evidence="1">Uncharacterized protein</fullName>
    </submittedName>
</protein>
<name>A0A261Y4W6_9FUNG</name>
<gene>
    <name evidence="1" type="ORF">BZG36_01447</name>
</gene>
<evidence type="ECO:0000313" key="1">
    <source>
        <dbReference type="EMBL" id="OZJ05680.1"/>
    </source>
</evidence>
<dbReference type="AlphaFoldDB" id="A0A261Y4W6"/>
<proteinExistence type="predicted"/>
<keyword evidence="2" id="KW-1185">Reference proteome</keyword>
<evidence type="ECO:0000313" key="2">
    <source>
        <dbReference type="Proteomes" id="UP000242875"/>
    </source>
</evidence>
<comment type="caution">
    <text evidence="1">The sequence shown here is derived from an EMBL/GenBank/DDBJ whole genome shotgun (WGS) entry which is preliminary data.</text>
</comment>
<organism evidence="1 2">
    <name type="scientific">Bifiguratus adelaidae</name>
    <dbReference type="NCBI Taxonomy" id="1938954"/>
    <lineage>
        <taxon>Eukaryota</taxon>
        <taxon>Fungi</taxon>
        <taxon>Fungi incertae sedis</taxon>
        <taxon>Mucoromycota</taxon>
        <taxon>Mucoromycotina</taxon>
        <taxon>Endogonomycetes</taxon>
        <taxon>Endogonales</taxon>
        <taxon>Endogonales incertae sedis</taxon>
        <taxon>Bifiguratus</taxon>
    </lineage>
</organism>
<dbReference type="OrthoDB" id="2244892at2759"/>
<dbReference type="EMBL" id="MVBO01000011">
    <property type="protein sequence ID" value="OZJ05680.1"/>
    <property type="molecule type" value="Genomic_DNA"/>
</dbReference>
<sequence>MLTRQRGVKNPFQLPNCAISILVIVDLARVLNEPSLGLKEVKELQQNFEAYKVLQTLRHAQLSLPSDSGDAGRYFDTTVLLLARVPRGRDGTISATVMDAFERLINLCVGADRTWLLHSLEQISRNTWQALKVHHEASTADSLLLRLYADYTTILPNLGLPLQQWALPMASFLDAQVAPLAAHFWTSIVGLCEEQGETGLLSRISERLHGLVSSESSVTNLMGEVHDILLDRNRETLKMFQQCTIGNVVNFTNGLFDIAAMQFDVFALDSGAMTTAHAMGPDQAEADVTKIPSITSHPSDANSFTPLTAQLLAHELPHDAGEKLLVTESVLQQWIRSLGIGDAFVFQASLKKVIEQHYPNNRKSVLDLAIAQFMYRHPEWMPTIVSGLVETMFKDTSVYNIRNCPFYAIASVYTKTITEPKGSNPQLRKRRKTYNVGHVDTCAAFFAELHSLTLRGTTKNKRKHTRAWLSECIKHSSNEVVASFVARVMKDARLTSTTKNVAHNIVQLISRDWPTRIVSIMAKSAIVVADQETLAAMLAKDEFRKVVIGLFESEETSLIANDCVEDLLYLQKGYAFDSLTAVLEKSHAGMWRFLVSFIHSALSSVPTNSEFVLSHLRQVLLSDNFPVLFYTSPAEQEASTHTSWETTVLSTHRAFHIPASAAIHLWTQRINLASESTRAAVITLWRQCWMNGKRLPPVNWILCLLITYGNACEDLKTFYNELIQKSMEFLATERHAATSLDGILDGDFVRRIYDLIFFAESDIQPLYDTFCRMMSKQSDPKTSDSAKCILRLLMDVSIELNQYSKSTESGNVTSRTWLEHVINMLEICIDEQHTEHTFHEQVRNILFHSTSFTSRLKRIRDAIEQGSERSRVDALLHKVEGFQADQQRLLPV</sequence>